<comment type="catalytic activity">
    <reaction evidence="1">
        <text>2-phosphoglycolate + H2O = glycolate + phosphate</text>
        <dbReference type="Rhea" id="RHEA:14369"/>
        <dbReference type="ChEBI" id="CHEBI:15377"/>
        <dbReference type="ChEBI" id="CHEBI:29805"/>
        <dbReference type="ChEBI" id="CHEBI:43474"/>
        <dbReference type="ChEBI" id="CHEBI:58033"/>
        <dbReference type="EC" id="3.1.3.18"/>
    </reaction>
</comment>
<evidence type="ECO:0000313" key="6">
    <source>
        <dbReference type="Proteomes" id="UP000600799"/>
    </source>
</evidence>
<dbReference type="EMBL" id="JADQDC010000020">
    <property type="protein sequence ID" value="MBF9153070.1"/>
    <property type="molecule type" value="Genomic_DNA"/>
</dbReference>
<dbReference type="Pfam" id="PF13419">
    <property type="entry name" value="HAD_2"/>
    <property type="match status" value="1"/>
</dbReference>
<dbReference type="EC" id="3.1.3.18" evidence="4"/>
<evidence type="ECO:0000313" key="5">
    <source>
        <dbReference type="EMBL" id="MBF9153070.1"/>
    </source>
</evidence>
<sequence length="214" mass="22917">MQKPLLVFDLDGTLVDSNAACVGILREMLQARNSAHTIDDQGARAWMSRGGRDMVRALLGDACRDPDEDLKEFRARYAAYTTPHETVFPGVASGLQRLADAGFAMAICSNKPQALCEKVLHDTGLARHFSAVVGGRPDLPPKPAPDLLEQVLSAHRLVRGEGVFIGDSEIDHAVAADAGMPFHFLTWGYAEAGWSPVGGTVHHSFESLVGALSG</sequence>
<name>A0ABS0HLD6_9SPHN</name>
<comment type="pathway">
    <text evidence="2">Organic acid metabolism; glycolate biosynthesis; glycolate from 2-phosphoglycolate: step 1/1.</text>
</comment>
<dbReference type="InterPro" id="IPR041492">
    <property type="entry name" value="HAD_2"/>
</dbReference>
<evidence type="ECO:0000256" key="1">
    <source>
        <dbReference type="ARBA" id="ARBA00000830"/>
    </source>
</evidence>
<dbReference type="Gene3D" id="1.10.150.240">
    <property type="entry name" value="Putative phosphatase, domain 2"/>
    <property type="match status" value="1"/>
</dbReference>
<comment type="caution">
    <text evidence="5">The sequence shown here is derived from an EMBL/GenBank/DDBJ whole genome shotgun (WGS) entry which is preliminary data.</text>
</comment>
<proteinExistence type="inferred from homology"/>
<keyword evidence="6" id="KW-1185">Reference proteome</keyword>
<dbReference type="PANTHER" id="PTHR43434">
    <property type="entry name" value="PHOSPHOGLYCOLATE PHOSPHATASE"/>
    <property type="match status" value="1"/>
</dbReference>
<accession>A0ABS0HLD6</accession>
<dbReference type="InterPro" id="IPR023198">
    <property type="entry name" value="PGP-like_dom2"/>
</dbReference>
<dbReference type="RefSeq" id="WP_196277338.1">
    <property type="nucleotide sequence ID" value="NZ_JADQDC010000020.1"/>
</dbReference>
<dbReference type="SFLD" id="SFLDG01129">
    <property type="entry name" value="C1.5:_HAD__Beta-PGM__Phosphata"/>
    <property type="match status" value="1"/>
</dbReference>
<dbReference type="Proteomes" id="UP000600799">
    <property type="component" value="Unassembled WGS sequence"/>
</dbReference>
<protein>
    <recommendedName>
        <fullName evidence="4">phosphoglycolate phosphatase</fullName>
        <ecNumber evidence="4">3.1.3.18</ecNumber>
    </recommendedName>
</protein>
<dbReference type="SUPFAM" id="SSF56784">
    <property type="entry name" value="HAD-like"/>
    <property type="match status" value="1"/>
</dbReference>
<dbReference type="InterPro" id="IPR050155">
    <property type="entry name" value="HAD-like_hydrolase_sf"/>
</dbReference>
<evidence type="ECO:0000256" key="2">
    <source>
        <dbReference type="ARBA" id="ARBA00004818"/>
    </source>
</evidence>
<dbReference type="PANTHER" id="PTHR43434:SF1">
    <property type="entry name" value="PHOSPHOGLYCOLATE PHOSPHATASE"/>
    <property type="match status" value="1"/>
</dbReference>
<comment type="similarity">
    <text evidence="3">Belongs to the HAD-like hydrolase superfamily. CbbY/CbbZ/Gph/YieH family.</text>
</comment>
<dbReference type="SFLD" id="SFLDS00003">
    <property type="entry name" value="Haloacid_Dehalogenase"/>
    <property type="match status" value="1"/>
</dbReference>
<reference evidence="5 6" key="1">
    <citation type="submission" date="2020-11" db="EMBL/GenBank/DDBJ databases">
        <title>The genome sequence of Novosphingobium sp. 1Y9A.</title>
        <authorList>
            <person name="Liu Y."/>
        </authorList>
    </citation>
    <scope>NUCLEOTIDE SEQUENCE [LARGE SCALE GENOMIC DNA]</scope>
    <source>
        <strain evidence="5 6">1Y9A</strain>
    </source>
</reference>
<evidence type="ECO:0000256" key="3">
    <source>
        <dbReference type="ARBA" id="ARBA00006171"/>
    </source>
</evidence>
<dbReference type="Gene3D" id="3.40.50.1000">
    <property type="entry name" value="HAD superfamily/HAD-like"/>
    <property type="match status" value="1"/>
</dbReference>
<dbReference type="InterPro" id="IPR023214">
    <property type="entry name" value="HAD_sf"/>
</dbReference>
<organism evidence="5 6">
    <name type="scientific">Novosphingobium jiangmenense</name>
    <dbReference type="NCBI Taxonomy" id="2791981"/>
    <lineage>
        <taxon>Bacteria</taxon>
        <taxon>Pseudomonadati</taxon>
        <taxon>Pseudomonadota</taxon>
        <taxon>Alphaproteobacteria</taxon>
        <taxon>Sphingomonadales</taxon>
        <taxon>Sphingomonadaceae</taxon>
        <taxon>Novosphingobium</taxon>
    </lineage>
</organism>
<evidence type="ECO:0000256" key="4">
    <source>
        <dbReference type="ARBA" id="ARBA00013078"/>
    </source>
</evidence>
<dbReference type="InterPro" id="IPR036412">
    <property type="entry name" value="HAD-like_sf"/>
</dbReference>
<gene>
    <name evidence="5" type="ORF">I2488_18870</name>
</gene>